<name>A0A016V5S2_9BILA</name>
<sequence>MVKYIGYGSRFRRKHWMKASEVTDSRKSPAKPVSNSLCWLLFSDEVLALMKICKSDVKCAGRTAVTTWPPEATDAGARFSLTPLASNASDFALVFVALIMTPVPVMAPAAIAKKNRVETEEEM</sequence>
<accession>A0A016V5S2</accession>
<dbReference type="AlphaFoldDB" id="A0A016V5S2"/>
<gene>
    <name evidence="1" type="primary">Acey_s0018.g3679</name>
    <name evidence="1" type="ORF">Y032_0018g3679</name>
</gene>
<dbReference type="Proteomes" id="UP000024635">
    <property type="component" value="Unassembled WGS sequence"/>
</dbReference>
<evidence type="ECO:0000313" key="2">
    <source>
        <dbReference type="Proteomes" id="UP000024635"/>
    </source>
</evidence>
<evidence type="ECO:0000313" key="1">
    <source>
        <dbReference type="EMBL" id="EYC22038.1"/>
    </source>
</evidence>
<comment type="caution">
    <text evidence="1">The sequence shown here is derived from an EMBL/GenBank/DDBJ whole genome shotgun (WGS) entry which is preliminary data.</text>
</comment>
<organism evidence="1 2">
    <name type="scientific">Ancylostoma ceylanicum</name>
    <dbReference type="NCBI Taxonomy" id="53326"/>
    <lineage>
        <taxon>Eukaryota</taxon>
        <taxon>Metazoa</taxon>
        <taxon>Ecdysozoa</taxon>
        <taxon>Nematoda</taxon>
        <taxon>Chromadorea</taxon>
        <taxon>Rhabditida</taxon>
        <taxon>Rhabditina</taxon>
        <taxon>Rhabditomorpha</taxon>
        <taxon>Strongyloidea</taxon>
        <taxon>Ancylostomatidae</taxon>
        <taxon>Ancylostomatinae</taxon>
        <taxon>Ancylostoma</taxon>
    </lineage>
</organism>
<proteinExistence type="predicted"/>
<protein>
    <submittedName>
        <fullName evidence="1">Uncharacterized protein</fullName>
    </submittedName>
</protein>
<reference evidence="2" key="1">
    <citation type="journal article" date="2015" name="Nat. Genet.">
        <title>The genome and transcriptome of the zoonotic hookworm Ancylostoma ceylanicum identify infection-specific gene families.</title>
        <authorList>
            <person name="Schwarz E.M."/>
            <person name="Hu Y."/>
            <person name="Antoshechkin I."/>
            <person name="Miller M.M."/>
            <person name="Sternberg P.W."/>
            <person name="Aroian R.V."/>
        </authorList>
    </citation>
    <scope>NUCLEOTIDE SEQUENCE</scope>
    <source>
        <strain evidence="2">HY135</strain>
    </source>
</reference>
<dbReference type="EMBL" id="JARK01001354">
    <property type="protein sequence ID" value="EYC22038.1"/>
    <property type="molecule type" value="Genomic_DNA"/>
</dbReference>
<keyword evidence="2" id="KW-1185">Reference proteome</keyword>